<keyword evidence="2" id="KW-1185">Reference proteome</keyword>
<dbReference type="OrthoDB" id="101356at2157"/>
<dbReference type="Proteomes" id="UP000002727">
    <property type="component" value="Chromosome"/>
</dbReference>
<name>B6YW61_THEON</name>
<dbReference type="Gene3D" id="1.25.10.10">
    <property type="entry name" value="Leucine-rich Repeat Variant"/>
    <property type="match status" value="1"/>
</dbReference>
<dbReference type="InterPro" id="IPR016024">
    <property type="entry name" value="ARM-type_fold"/>
</dbReference>
<evidence type="ECO:0000313" key="1">
    <source>
        <dbReference type="EMBL" id="ACJ17427.1"/>
    </source>
</evidence>
<dbReference type="EMBL" id="CP000855">
    <property type="protein sequence ID" value="ACJ17427.1"/>
    <property type="molecule type" value="Genomic_DNA"/>
</dbReference>
<dbReference type="eggNOG" id="arCOG03813">
    <property type="taxonomic scope" value="Archaea"/>
</dbReference>
<dbReference type="AlphaFoldDB" id="B6YW61"/>
<evidence type="ECO:0008006" key="3">
    <source>
        <dbReference type="Google" id="ProtNLM"/>
    </source>
</evidence>
<organism evidence="1 2">
    <name type="scientific">Thermococcus onnurineus (strain NA1)</name>
    <dbReference type="NCBI Taxonomy" id="523850"/>
    <lineage>
        <taxon>Archaea</taxon>
        <taxon>Methanobacteriati</taxon>
        <taxon>Methanobacteriota</taxon>
        <taxon>Thermococci</taxon>
        <taxon>Thermococcales</taxon>
        <taxon>Thermococcaceae</taxon>
        <taxon>Thermococcus</taxon>
    </lineage>
</organism>
<protein>
    <recommendedName>
        <fullName evidence="3">HEAT repeat domain-containing protein</fullName>
    </recommendedName>
</protein>
<gene>
    <name evidence="1" type="ordered locus">TON_1936</name>
</gene>
<dbReference type="HOGENOM" id="CLU_878857_0_0_2"/>
<dbReference type="PATRIC" id="fig|523850.10.peg.1951"/>
<accession>B6YW61</accession>
<dbReference type="SUPFAM" id="SSF48371">
    <property type="entry name" value="ARM repeat"/>
    <property type="match status" value="1"/>
</dbReference>
<reference evidence="1 2" key="1">
    <citation type="journal article" date="2008" name="J. Bacteriol.">
        <title>The complete genome sequence of Thermococcus onnurineus NA1 reveals a mixed heterotrophic and carboxydotrophic metabolism.</title>
        <authorList>
            <person name="Lee H.S."/>
            <person name="Kang S.G."/>
            <person name="Bae S.S."/>
            <person name="Lim J.K."/>
            <person name="Cho Y."/>
            <person name="Kim Y.J."/>
            <person name="Jeon J.H."/>
            <person name="Cha S.S."/>
            <person name="Kwon K.K."/>
            <person name="Kim H.T."/>
            <person name="Park C.J."/>
            <person name="Lee H.W."/>
            <person name="Kim S.I."/>
            <person name="Chun J."/>
            <person name="Colwell R.R."/>
            <person name="Kim S.J."/>
            <person name="Lee J.H."/>
        </authorList>
    </citation>
    <scope>NUCLEOTIDE SEQUENCE [LARGE SCALE GENOMIC DNA]</scope>
    <source>
        <strain evidence="1 2">NA1</strain>
    </source>
</reference>
<dbReference type="STRING" id="523850.TON_1936"/>
<dbReference type="InterPro" id="IPR011989">
    <property type="entry name" value="ARM-like"/>
</dbReference>
<sequence>MTGVSVDKIRELILSWQMRDVVKLSQDSEGVLLTLIELLSEEDSITKIRALSALEEILKGADKKTKSLILRNGFDAIVGTLREEDERLKVRALRVLKRLLEGNPLTKNQLSKLVDALVSLGSDNDGLSWLEAVELTEKISTAYPIDGVLSRINSLLTSFNLREKALGIRLLLALGGFSEENWDPIVSGISELLRSEDPLLVEVGLDAAANMLKLPIVLPMERILGNILPALKKLTKGADTLVLRAKARKVMSLLEGALYNYYRSRPIEARNAVRKFLSEGFVEEAMILSLVVGDSSLLLGTSSGVGSFSVPGQRFDEMP</sequence>
<dbReference type="KEGG" id="ton:TON_1936"/>
<evidence type="ECO:0000313" key="2">
    <source>
        <dbReference type="Proteomes" id="UP000002727"/>
    </source>
</evidence>
<proteinExistence type="predicted"/>